<protein>
    <recommendedName>
        <fullName evidence="8">O-antigen ligase-related domain-containing protein</fullName>
    </recommendedName>
</protein>
<dbReference type="AlphaFoldDB" id="A0A1E3X8D5"/>
<feature type="transmembrane region" description="Helical" evidence="7">
    <location>
        <begin position="265"/>
        <end position="281"/>
    </location>
</feature>
<comment type="caution">
    <text evidence="9">The sequence shown here is derived from an EMBL/GenBank/DDBJ whole genome shotgun (WGS) entry which is preliminary data.</text>
</comment>
<dbReference type="SMART" id="SM00028">
    <property type="entry name" value="TPR"/>
    <property type="match status" value="5"/>
</dbReference>
<evidence type="ECO:0000256" key="5">
    <source>
        <dbReference type="PROSITE-ProRule" id="PRU00339"/>
    </source>
</evidence>
<dbReference type="PANTHER" id="PTHR37422">
    <property type="entry name" value="TEICHURONIC ACID BIOSYNTHESIS PROTEIN TUAE"/>
    <property type="match status" value="1"/>
</dbReference>
<name>A0A1E3X8D5_9BACT</name>
<dbReference type="SUPFAM" id="SSF48452">
    <property type="entry name" value="TPR-like"/>
    <property type="match status" value="2"/>
</dbReference>
<sequence>MFNKKARTISSTESRLTPYCDQIIIAILLVIIIAVPLYFDVHLHSVFDLSKITILYLLTFTVLAIWSIKTMITCEQETKGRETIDERRVYHPSSIVPHPSSIVSRLLSQPLSLPIVSFLFVSGLSTIFSINPYLSLVGTYKRYGGFISTIVYVSLFFIIINFIEKRRLNSLLNVIILTACIASIYGILQHFGLDLYHWSTSFGYGIRVSATFGHPAFFSAFLIMVIPLILIKIFSNPNFRYSAFIYIGILTLLIVTFYYTKTRSSFLGLIISNLFFFSLIGKKNLLANKTKTIVTITILVGISIFFNINSKTSVIGRFIGDIKPALLDSEQHELSSRLSLRQNYSDGDIGFTRQLEGTMFMRVFQYLTGLKIIYDYPILGIGPDTLGMIYPQYLSKVYRKIDEHRSFENQNRIHSDFLDITVSRGLLGLGIYIWFIFAYARMVCKGYKKANGTDKILILGLCTSCLAYFIQNQFSFGHVPIITLFWFLIGMSVIACPHSLLACASKLAVGVRNPSMGLSSHQTNPPERPSERLGRAGSMAGGQILTKWFNNPTLALNQSGSGLERMIKTITCVFIVCLMVSLITLSLFRYKADIYFEYGRRLLKNYSIIEAIQSYEMAVKHNPLALNYRNVLNGIYLKMAITGASKNYENITDENLSSLFTQKQTAMWFTNAITGAEKVQKLYPRDYHSALTLGQAYHLLDKISPARLRTPVPDRTGHSGGDEHELSSALDVSKDAIKYYKRAITLHPFKFEFRDKLAQLYAEKGQFEDAIYELKEAKSIKPTNHASYLNLANVFIKDDERYEDAEAVLLEFIKKNPDHKITDIYRLLSYIYYKTEKWEKVLNQSKRIIQLDQEDLEAHKYAIMANFKLERYEDARKTCKQLLESGDSANQEYSGYAKKILELLSETQVSESINSSDEKGNNGGFENPPYLNPP</sequence>
<feature type="transmembrane region" description="Helical" evidence="7">
    <location>
        <begin position="456"/>
        <end position="474"/>
    </location>
</feature>
<organism evidence="9 10">
    <name type="scientific">Candidatus Scalindua rubra</name>
    <dbReference type="NCBI Taxonomy" id="1872076"/>
    <lineage>
        <taxon>Bacteria</taxon>
        <taxon>Pseudomonadati</taxon>
        <taxon>Planctomycetota</taxon>
        <taxon>Candidatus Brocadiia</taxon>
        <taxon>Candidatus Brocadiales</taxon>
        <taxon>Candidatus Scalinduaceae</taxon>
        <taxon>Candidatus Scalindua</taxon>
    </lineage>
</organism>
<feature type="domain" description="O-antigen ligase-related" evidence="8">
    <location>
        <begin position="250"/>
        <end position="433"/>
    </location>
</feature>
<dbReference type="Proteomes" id="UP000094056">
    <property type="component" value="Unassembled WGS sequence"/>
</dbReference>
<feature type="transmembrane region" description="Helical" evidence="7">
    <location>
        <begin position="20"/>
        <end position="39"/>
    </location>
</feature>
<feature type="repeat" description="TPR" evidence="5">
    <location>
        <begin position="751"/>
        <end position="784"/>
    </location>
</feature>
<dbReference type="InterPro" id="IPR011990">
    <property type="entry name" value="TPR-like_helical_dom_sf"/>
</dbReference>
<keyword evidence="3 7" id="KW-1133">Transmembrane helix</keyword>
<feature type="transmembrane region" description="Helical" evidence="7">
    <location>
        <begin position="54"/>
        <end position="72"/>
    </location>
</feature>
<feature type="transmembrane region" description="Helical" evidence="7">
    <location>
        <begin position="212"/>
        <end position="231"/>
    </location>
</feature>
<dbReference type="InterPro" id="IPR019734">
    <property type="entry name" value="TPR_rpt"/>
</dbReference>
<dbReference type="GO" id="GO:0016020">
    <property type="term" value="C:membrane"/>
    <property type="evidence" value="ECO:0007669"/>
    <property type="project" value="UniProtKB-SubCell"/>
</dbReference>
<feature type="transmembrane region" description="Helical" evidence="7">
    <location>
        <begin position="111"/>
        <end position="131"/>
    </location>
</feature>
<comment type="subcellular location">
    <subcellularLocation>
        <location evidence="1">Membrane</location>
        <topology evidence="1">Multi-pass membrane protein</topology>
    </subcellularLocation>
</comment>
<keyword evidence="4 7" id="KW-0472">Membrane</keyword>
<evidence type="ECO:0000256" key="3">
    <source>
        <dbReference type="ARBA" id="ARBA00022989"/>
    </source>
</evidence>
<dbReference type="InterPro" id="IPR051533">
    <property type="entry name" value="WaaL-like"/>
</dbReference>
<reference evidence="9 10" key="1">
    <citation type="submission" date="2016-07" db="EMBL/GenBank/DDBJ databases">
        <title>Draft genome of Scalindua rubra, obtained from a brine-seawater interface in the Red Sea, sheds light on salt adaptation in anammox bacteria.</title>
        <authorList>
            <person name="Speth D.R."/>
            <person name="Lagkouvardos I."/>
            <person name="Wang Y."/>
            <person name="Qian P.-Y."/>
            <person name="Dutilh B.E."/>
            <person name="Jetten M.S."/>
        </authorList>
    </citation>
    <scope>NUCLEOTIDE SEQUENCE [LARGE SCALE GENOMIC DNA]</scope>
    <source>
        <strain evidence="9">BSI-1</strain>
    </source>
</reference>
<evidence type="ECO:0000256" key="1">
    <source>
        <dbReference type="ARBA" id="ARBA00004141"/>
    </source>
</evidence>
<dbReference type="EMBL" id="MAYW01000090">
    <property type="protein sequence ID" value="ODS31872.1"/>
    <property type="molecule type" value="Genomic_DNA"/>
</dbReference>
<evidence type="ECO:0000256" key="2">
    <source>
        <dbReference type="ARBA" id="ARBA00022692"/>
    </source>
</evidence>
<feature type="transmembrane region" description="Helical" evidence="7">
    <location>
        <begin position="480"/>
        <end position="503"/>
    </location>
</feature>
<dbReference type="PANTHER" id="PTHR37422:SF13">
    <property type="entry name" value="LIPOPOLYSACCHARIDE BIOSYNTHESIS PROTEIN PA4999-RELATED"/>
    <property type="match status" value="1"/>
</dbReference>
<dbReference type="Gene3D" id="1.25.40.10">
    <property type="entry name" value="Tetratricopeptide repeat domain"/>
    <property type="match status" value="3"/>
</dbReference>
<evidence type="ECO:0000256" key="7">
    <source>
        <dbReference type="SAM" id="Phobius"/>
    </source>
</evidence>
<feature type="transmembrane region" description="Helical" evidence="7">
    <location>
        <begin position="170"/>
        <end position="192"/>
    </location>
</feature>
<feature type="transmembrane region" description="Helical" evidence="7">
    <location>
        <begin position="425"/>
        <end position="444"/>
    </location>
</feature>
<feature type="transmembrane region" description="Helical" evidence="7">
    <location>
        <begin position="243"/>
        <end position="259"/>
    </location>
</feature>
<feature type="region of interest" description="Disordered" evidence="6">
    <location>
        <begin position="911"/>
        <end position="934"/>
    </location>
</feature>
<feature type="transmembrane region" description="Helical" evidence="7">
    <location>
        <begin position="569"/>
        <end position="588"/>
    </location>
</feature>
<dbReference type="InterPro" id="IPR007016">
    <property type="entry name" value="O-antigen_ligase-rel_domated"/>
</dbReference>
<keyword evidence="5" id="KW-0802">TPR repeat</keyword>
<dbReference type="Pfam" id="PF04932">
    <property type="entry name" value="Wzy_C"/>
    <property type="match status" value="1"/>
</dbReference>
<accession>A0A1E3X8D5</accession>
<feature type="transmembrane region" description="Helical" evidence="7">
    <location>
        <begin position="143"/>
        <end position="163"/>
    </location>
</feature>
<dbReference type="PATRIC" id="fig|1872076.5.peg.3573"/>
<evidence type="ECO:0000313" key="9">
    <source>
        <dbReference type="EMBL" id="ODS31872.1"/>
    </source>
</evidence>
<dbReference type="PROSITE" id="PS50005">
    <property type="entry name" value="TPR"/>
    <property type="match status" value="1"/>
</dbReference>
<evidence type="ECO:0000256" key="4">
    <source>
        <dbReference type="ARBA" id="ARBA00023136"/>
    </source>
</evidence>
<evidence type="ECO:0000259" key="8">
    <source>
        <dbReference type="Pfam" id="PF04932"/>
    </source>
</evidence>
<dbReference type="Pfam" id="PF13414">
    <property type="entry name" value="TPR_11"/>
    <property type="match status" value="1"/>
</dbReference>
<keyword evidence="2 7" id="KW-0812">Transmembrane</keyword>
<evidence type="ECO:0000256" key="6">
    <source>
        <dbReference type="SAM" id="MobiDB-lite"/>
    </source>
</evidence>
<proteinExistence type="predicted"/>
<evidence type="ECO:0000313" key="10">
    <source>
        <dbReference type="Proteomes" id="UP000094056"/>
    </source>
</evidence>
<gene>
    <name evidence="9" type="ORF">SCARUB_03017</name>
</gene>
<feature type="transmembrane region" description="Helical" evidence="7">
    <location>
        <begin position="293"/>
        <end position="310"/>
    </location>
</feature>